<comment type="caution">
    <text evidence="1">The sequence shown here is derived from an EMBL/GenBank/DDBJ whole genome shotgun (WGS) entry which is preliminary data.</text>
</comment>
<evidence type="ECO:0000313" key="1">
    <source>
        <dbReference type="EMBL" id="MDQ1184697.1"/>
    </source>
</evidence>
<accession>A0ABU0UIB8</accession>
<keyword evidence="2" id="KW-1185">Reference proteome</keyword>
<dbReference type="RefSeq" id="WP_306930408.1">
    <property type="nucleotide sequence ID" value="NZ_JAUTBL010000002.1"/>
</dbReference>
<name>A0ABU0UIB8_9HYPH</name>
<sequence>MNRTEIVLAALAAAGQNATFTPVQVQKLFFLLDKEASHLLDGPHFTFAPYDYGPFDRGVYDELDGLSARGLAEVQSTGRYRKYSLTAQGFGQGAAMLGDLPENTREYVSSISKWVRDLSFEQLVASIYKRYPEMKANSVFRG</sequence>
<gene>
    <name evidence="1" type="ORF">QE408_001840</name>
</gene>
<dbReference type="EMBL" id="JAUTBL010000002">
    <property type="protein sequence ID" value="MDQ1184697.1"/>
    <property type="molecule type" value="Genomic_DNA"/>
</dbReference>
<dbReference type="Proteomes" id="UP001224781">
    <property type="component" value="Unassembled WGS sequence"/>
</dbReference>
<evidence type="ECO:0000313" key="2">
    <source>
        <dbReference type="Proteomes" id="UP001224781"/>
    </source>
</evidence>
<proteinExistence type="predicted"/>
<reference evidence="1 2" key="1">
    <citation type="submission" date="2023-07" db="EMBL/GenBank/DDBJ databases">
        <title>Functional and genomic diversity of the sorghum phyllosphere microbiome.</title>
        <authorList>
            <person name="Shade A."/>
        </authorList>
    </citation>
    <scope>NUCLEOTIDE SEQUENCE [LARGE SCALE GENOMIC DNA]</scope>
    <source>
        <strain evidence="1 2">SORGH_AS_1126</strain>
    </source>
</reference>
<organism evidence="1 2">
    <name type="scientific">Agrobacterium larrymoorei</name>
    <dbReference type="NCBI Taxonomy" id="160699"/>
    <lineage>
        <taxon>Bacteria</taxon>
        <taxon>Pseudomonadati</taxon>
        <taxon>Pseudomonadota</taxon>
        <taxon>Alphaproteobacteria</taxon>
        <taxon>Hyphomicrobiales</taxon>
        <taxon>Rhizobiaceae</taxon>
        <taxon>Rhizobium/Agrobacterium group</taxon>
        <taxon>Agrobacterium</taxon>
    </lineage>
</organism>
<protein>
    <submittedName>
        <fullName evidence="1">Uncharacterized protein YwgA</fullName>
    </submittedName>
</protein>